<dbReference type="AlphaFoldDB" id="A0A4C1USX4"/>
<accession>A0A4C1USX4</accession>
<evidence type="ECO:0000313" key="2">
    <source>
        <dbReference type="Proteomes" id="UP000299102"/>
    </source>
</evidence>
<dbReference type="Proteomes" id="UP000299102">
    <property type="component" value="Unassembled WGS sequence"/>
</dbReference>
<protein>
    <submittedName>
        <fullName evidence="1">Uncharacterized protein</fullName>
    </submittedName>
</protein>
<sequence length="98" mass="10623">MAKLAAIRKQTREIPHTLKYGREVAASAVSFRPVTSVRGCARVVDCFFSYISTDYDLYHDSDRCPVPDSNPGISLSVDSNGGPAADSAPGLHLIRLRS</sequence>
<keyword evidence="2" id="KW-1185">Reference proteome</keyword>
<evidence type="ECO:0000313" key="1">
    <source>
        <dbReference type="EMBL" id="GBP29086.1"/>
    </source>
</evidence>
<name>A0A4C1USX4_EUMVA</name>
<dbReference type="EMBL" id="BGZK01000215">
    <property type="protein sequence ID" value="GBP29086.1"/>
    <property type="molecule type" value="Genomic_DNA"/>
</dbReference>
<comment type="caution">
    <text evidence="1">The sequence shown here is derived from an EMBL/GenBank/DDBJ whole genome shotgun (WGS) entry which is preliminary data.</text>
</comment>
<organism evidence="1 2">
    <name type="scientific">Eumeta variegata</name>
    <name type="common">Bagworm moth</name>
    <name type="synonym">Eumeta japonica</name>
    <dbReference type="NCBI Taxonomy" id="151549"/>
    <lineage>
        <taxon>Eukaryota</taxon>
        <taxon>Metazoa</taxon>
        <taxon>Ecdysozoa</taxon>
        <taxon>Arthropoda</taxon>
        <taxon>Hexapoda</taxon>
        <taxon>Insecta</taxon>
        <taxon>Pterygota</taxon>
        <taxon>Neoptera</taxon>
        <taxon>Endopterygota</taxon>
        <taxon>Lepidoptera</taxon>
        <taxon>Glossata</taxon>
        <taxon>Ditrysia</taxon>
        <taxon>Tineoidea</taxon>
        <taxon>Psychidae</taxon>
        <taxon>Oiketicinae</taxon>
        <taxon>Eumeta</taxon>
    </lineage>
</organism>
<reference evidence="1 2" key="1">
    <citation type="journal article" date="2019" name="Commun. Biol.">
        <title>The bagworm genome reveals a unique fibroin gene that provides high tensile strength.</title>
        <authorList>
            <person name="Kono N."/>
            <person name="Nakamura H."/>
            <person name="Ohtoshi R."/>
            <person name="Tomita M."/>
            <person name="Numata K."/>
            <person name="Arakawa K."/>
        </authorList>
    </citation>
    <scope>NUCLEOTIDE SEQUENCE [LARGE SCALE GENOMIC DNA]</scope>
</reference>
<gene>
    <name evidence="1" type="ORF">EVAR_10902_1</name>
</gene>
<proteinExistence type="predicted"/>